<evidence type="ECO:0000256" key="6">
    <source>
        <dbReference type="SAM" id="Phobius"/>
    </source>
</evidence>
<comment type="subcellular location">
    <subcellularLocation>
        <location evidence="1">Cell membrane</location>
        <topology evidence="1">Multi-pass membrane protein</topology>
    </subcellularLocation>
</comment>
<feature type="transmembrane region" description="Helical" evidence="6">
    <location>
        <begin position="188"/>
        <end position="212"/>
    </location>
</feature>
<dbReference type="PANTHER" id="PTHR30213">
    <property type="entry name" value="INNER MEMBRANE PROTEIN YHJD"/>
    <property type="match status" value="1"/>
</dbReference>
<name>A0A542ZUM4_RARFA</name>
<reference evidence="7 8" key="1">
    <citation type="submission" date="2019-06" db="EMBL/GenBank/DDBJ databases">
        <title>Sequencing the genomes of 1000 actinobacteria strains.</title>
        <authorList>
            <person name="Klenk H.-P."/>
        </authorList>
    </citation>
    <scope>NUCLEOTIDE SEQUENCE [LARGE SCALE GENOMIC DNA]</scope>
    <source>
        <strain evidence="7 8">DSM 4813</strain>
    </source>
</reference>
<dbReference type="GO" id="GO:0005886">
    <property type="term" value="C:plasma membrane"/>
    <property type="evidence" value="ECO:0007669"/>
    <property type="project" value="UniProtKB-SubCell"/>
</dbReference>
<proteinExistence type="predicted"/>
<comment type="caution">
    <text evidence="7">The sequence shown here is derived from an EMBL/GenBank/DDBJ whole genome shotgun (WGS) entry which is preliminary data.</text>
</comment>
<evidence type="ECO:0000256" key="5">
    <source>
        <dbReference type="ARBA" id="ARBA00023136"/>
    </source>
</evidence>
<dbReference type="RefSeq" id="WP_142118706.1">
    <property type="nucleotide sequence ID" value="NZ_BAAASV010000003.1"/>
</dbReference>
<dbReference type="InterPro" id="IPR017039">
    <property type="entry name" value="Virul_fac_BrkB"/>
</dbReference>
<sequence length="305" mass="31745">MRMVDDTIKNVKRLLDWWNATRLGRAIGRYGRAPGGLLSGGVAYSAAFSMFAALVIGYTILARVLSGQEELRDRVIDQIDQYIPGLVDNGDGGVLSPDQLVLSGGTGWATLIAGVVLLWSAIGFMGGLRSAVSTVLDTTSDPINPVLVKVRDLGGFVVLLVALVASAALSIVATSASSWLQGILGSGFASVLVSIAGVLVAVVIDVGIFVYVIRVMGRYKGRRWETLAAGLAVALVVEGLRIAGTQVITGSAEKNALLASFATIITLLLVVNLITMVTLYAAAWLAESPMLVAAEGKGDSVGDEA</sequence>
<feature type="transmembrane region" description="Helical" evidence="6">
    <location>
        <begin position="256"/>
        <end position="282"/>
    </location>
</feature>
<evidence type="ECO:0000256" key="2">
    <source>
        <dbReference type="ARBA" id="ARBA00022475"/>
    </source>
</evidence>
<organism evidence="7 8">
    <name type="scientific">Rarobacter faecitabidus</name>
    <dbReference type="NCBI Taxonomy" id="13243"/>
    <lineage>
        <taxon>Bacteria</taxon>
        <taxon>Bacillati</taxon>
        <taxon>Actinomycetota</taxon>
        <taxon>Actinomycetes</taxon>
        <taxon>Micrococcales</taxon>
        <taxon>Rarobacteraceae</taxon>
        <taxon>Rarobacter</taxon>
    </lineage>
</organism>
<dbReference type="Proteomes" id="UP000315389">
    <property type="component" value="Unassembled WGS sequence"/>
</dbReference>
<dbReference type="Pfam" id="PF03631">
    <property type="entry name" value="Virul_fac_BrkB"/>
    <property type="match status" value="1"/>
</dbReference>
<dbReference type="OrthoDB" id="5143175at2"/>
<keyword evidence="3 6" id="KW-0812">Transmembrane</keyword>
<evidence type="ECO:0000256" key="4">
    <source>
        <dbReference type="ARBA" id="ARBA00022989"/>
    </source>
</evidence>
<evidence type="ECO:0000313" key="8">
    <source>
        <dbReference type="Proteomes" id="UP000315389"/>
    </source>
</evidence>
<feature type="transmembrane region" description="Helical" evidence="6">
    <location>
        <begin position="153"/>
        <end position="176"/>
    </location>
</feature>
<feature type="transmembrane region" description="Helical" evidence="6">
    <location>
        <begin position="224"/>
        <end position="244"/>
    </location>
</feature>
<dbReference type="PANTHER" id="PTHR30213:SF1">
    <property type="entry name" value="INNER MEMBRANE PROTEIN YHJD"/>
    <property type="match status" value="1"/>
</dbReference>
<evidence type="ECO:0000313" key="7">
    <source>
        <dbReference type="EMBL" id="TQL64054.1"/>
    </source>
</evidence>
<keyword evidence="8" id="KW-1185">Reference proteome</keyword>
<protein>
    <submittedName>
        <fullName evidence="7">Membrane protein</fullName>
    </submittedName>
</protein>
<evidence type="ECO:0000256" key="3">
    <source>
        <dbReference type="ARBA" id="ARBA00022692"/>
    </source>
</evidence>
<evidence type="ECO:0000256" key="1">
    <source>
        <dbReference type="ARBA" id="ARBA00004651"/>
    </source>
</evidence>
<gene>
    <name evidence="7" type="ORF">FB461_0539</name>
</gene>
<dbReference type="EMBL" id="VFOS01000001">
    <property type="protein sequence ID" value="TQL64054.1"/>
    <property type="molecule type" value="Genomic_DNA"/>
</dbReference>
<accession>A0A542ZUM4</accession>
<feature type="transmembrane region" description="Helical" evidence="6">
    <location>
        <begin position="108"/>
        <end position="132"/>
    </location>
</feature>
<dbReference type="AlphaFoldDB" id="A0A542ZUM4"/>
<keyword evidence="2" id="KW-1003">Cell membrane</keyword>
<keyword evidence="5 6" id="KW-0472">Membrane</keyword>
<feature type="transmembrane region" description="Helical" evidence="6">
    <location>
        <begin position="37"/>
        <end position="61"/>
    </location>
</feature>
<dbReference type="PIRSF" id="PIRSF035875">
    <property type="entry name" value="RNase_BN"/>
    <property type="match status" value="1"/>
</dbReference>
<keyword evidence="4 6" id="KW-1133">Transmembrane helix</keyword>